<feature type="compositionally biased region" description="Basic and acidic residues" evidence="1">
    <location>
        <begin position="513"/>
        <end position="523"/>
    </location>
</feature>
<dbReference type="AlphaFoldDB" id="A0AAV4LLA9"/>
<dbReference type="RefSeq" id="XP_067712792.1">
    <property type="nucleotide sequence ID" value="XM_067856691.1"/>
</dbReference>
<feature type="compositionally biased region" description="Polar residues" evidence="1">
    <location>
        <begin position="524"/>
        <end position="533"/>
    </location>
</feature>
<feature type="compositionally biased region" description="Low complexity" evidence="1">
    <location>
        <begin position="477"/>
        <end position="493"/>
    </location>
</feature>
<dbReference type="Proteomes" id="UP001497744">
    <property type="component" value="Unassembled WGS sequence"/>
</dbReference>
<feature type="transmembrane region" description="Helical" evidence="2">
    <location>
        <begin position="554"/>
        <end position="576"/>
    </location>
</feature>
<keyword evidence="2" id="KW-1133">Transmembrane helix</keyword>
<dbReference type="EMBL" id="BPLF01000001">
    <property type="protein sequence ID" value="GIX60721.1"/>
    <property type="molecule type" value="Genomic_DNA"/>
</dbReference>
<protein>
    <submittedName>
        <fullName evidence="3">Secreted antigen 1</fullName>
    </submittedName>
</protein>
<sequence>MVTRCVSIDTPKTLKAGLEFLSKLNDLRAASTLGKALEDKVKGAIKKLGCKEVELEKLFTKDITKNLGEVLQGVAGLPSVIVNNGSSYGRYQGLNIEKCNEEVATILLELIPKLYNTLLYLTYQVSGGLKNRGGGGWAQQKCKPSRDEEEELHNWLTDKNYTSDIILRRGYNEDELSNIGGSTLYENLMDILDGEGDVTCFSKLIVAIIFATSLTPESTATALVLVMAFCKAVATSTLVGNLSDSRLTGLKNICSKVRNILRCIAPGNGGVRAAYLIACEGAVDYCTNMLKPDYFHVYISWLKKNLQGIIQNLQKMGAAGKVWDNNMFEYAMFAGPFPFGFMLGNGWNDGPYVGQERLSNAIEKLIEQSELKGSLWTLLKCINPDSESIVYNEQPQQETPTAEAEKAAVSVPAESGSGPGSSTASDMVSETHGGVFVASTAAEVQSGRNSGIEGGEAGLSAGIGTTTSSLKYPDSFTDTGTTGQQGEAATTLTPRGQGSGATNSSGEGSGHTEGTRHSDRESQRQTMPAQHGSSGAPHESDNAGSVTDGDSSTITIGGAAGGVALLGGVGAALYFLNVGGIKTLITGVP</sequence>
<reference evidence="3 4" key="1">
    <citation type="submission" date="2021-06" db="EMBL/GenBank/DDBJ databases">
        <title>Genome sequence of Babesia caballi.</title>
        <authorList>
            <person name="Yamagishi J."/>
            <person name="Kidaka T."/>
            <person name="Ochi A."/>
        </authorList>
    </citation>
    <scope>NUCLEOTIDE SEQUENCE [LARGE SCALE GENOMIC DNA]</scope>
    <source>
        <strain evidence="3">USDA-D6B2</strain>
    </source>
</reference>
<proteinExistence type="predicted"/>
<evidence type="ECO:0000256" key="1">
    <source>
        <dbReference type="SAM" id="MobiDB-lite"/>
    </source>
</evidence>
<name>A0AAV4LLA9_BABCB</name>
<accession>A0AAV4LLA9</accession>
<dbReference type="GeneID" id="94192204"/>
<comment type="caution">
    <text evidence="3">The sequence shown here is derived from an EMBL/GenBank/DDBJ whole genome shotgun (WGS) entry which is preliminary data.</text>
</comment>
<evidence type="ECO:0000313" key="3">
    <source>
        <dbReference type="EMBL" id="GIX60721.1"/>
    </source>
</evidence>
<keyword evidence="4" id="KW-1185">Reference proteome</keyword>
<feature type="region of interest" description="Disordered" evidence="1">
    <location>
        <begin position="393"/>
        <end position="428"/>
    </location>
</feature>
<organism evidence="3 4">
    <name type="scientific">Babesia caballi</name>
    <dbReference type="NCBI Taxonomy" id="5871"/>
    <lineage>
        <taxon>Eukaryota</taxon>
        <taxon>Sar</taxon>
        <taxon>Alveolata</taxon>
        <taxon>Apicomplexa</taxon>
        <taxon>Aconoidasida</taxon>
        <taxon>Piroplasmida</taxon>
        <taxon>Babesiidae</taxon>
        <taxon>Babesia</taxon>
    </lineage>
</organism>
<gene>
    <name evidence="3" type="ORF">BcabD6B2_01560</name>
</gene>
<keyword evidence="2" id="KW-0472">Membrane</keyword>
<evidence type="ECO:0000313" key="4">
    <source>
        <dbReference type="Proteomes" id="UP001497744"/>
    </source>
</evidence>
<feature type="compositionally biased region" description="Polar residues" evidence="1">
    <location>
        <begin position="494"/>
        <end position="503"/>
    </location>
</feature>
<feature type="region of interest" description="Disordered" evidence="1">
    <location>
        <begin position="470"/>
        <end position="549"/>
    </location>
</feature>
<evidence type="ECO:0000256" key="2">
    <source>
        <dbReference type="SAM" id="Phobius"/>
    </source>
</evidence>
<keyword evidence="2" id="KW-0812">Transmembrane</keyword>